<evidence type="ECO:0000256" key="4">
    <source>
        <dbReference type="ARBA" id="ARBA00022741"/>
    </source>
</evidence>
<comment type="subcellular location">
    <subcellularLocation>
        <location evidence="1">Cell membrane</location>
    </subcellularLocation>
</comment>
<keyword evidence="6" id="KW-0051">Antiviral defense</keyword>
<evidence type="ECO:0000256" key="6">
    <source>
        <dbReference type="ARBA" id="ARBA00023118"/>
    </source>
</evidence>
<keyword evidence="3 8" id="KW-0812">Transmembrane</keyword>
<evidence type="ECO:0000256" key="1">
    <source>
        <dbReference type="ARBA" id="ARBA00004236"/>
    </source>
</evidence>
<evidence type="ECO:0000256" key="7">
    <source>
        <dbReference type="ARBA" id="ARBA00023136"/>
    </source>
</evidence>
<dbReference type="RefSeq" id="WP_336919189.1">
    <property type="nucleotide sequence ID" value="NZ_JBANRN010000008.1"/>
</dbReference>
<feature type="transmembrane region" description="Helical" evidence="8">
    <location>
        <begin position="68"/>
        <end position="89"/>
    </location>
</feature>
<evidence type="ECO:0000256" key="5">
    <source>
        <dbReference type="ARBA" id="ARBA00022989"/>
    </source>
</evidence>
<comment type="caution">
    <text evidence="10">The sequence shown here is derived from an EMBL/GenBank/DDBJ whole genome shotgun (WGS) entry which is preliminary data.</text>
</comment>
<sequence length="179" mass="19922">MEQRNEGMAEAMRAATYSAQAVQMLRTVQVNSLALSQMADQKASILMGATFLVFSITVSRALSGEVPWSLVILAVSAFLSSLLAVAAVIPSVGRPPARVKPNLMFFGHFADLDEEQWMREVLAQLHSDEDVFRVMLHDIYQNGQVLQRRKYRYLALAYRSFIFGLVLTLMGFAVEMAAS</sequence>
<name>A0ABV7EIT6_9SPHN</name>
<evidence type="ECO:0000256" key="2">
    <source>
        <dbReference type="ARBA" id="ARBA00022475"/>
    </source>
</evidence>
<feature type="domain" description="Pycsar effector protein" evidence="9">
    <location>
        <begin position="24"/>
        <end position="173"/>
    </location>
</feature>
<keyword evidence="2" id="KW-1003">Cell membrane</keyword>
<organism evidence="10 11">
    <name type="scientific">Alteraurantiacibacter lauratis</name>
    <dbReference type="NCBI Taxonomy" id="2054627"/>
    <lineage>
        <taxon>Bacteria</taxon>
        <taxon>Pseudomonadati</taxon>
        <taxon>Pseudomonadota</taxon>
        <taxon>Alphaproteobacteria</taxon>
        <taxon>Sphingomonadales</taxon>
        <taxon>Erythrobacteraceae</taxon>
        <taxon>Alteraurantiacibacter</taxon>
    </lineage>
</organism>
<evidence type="ECO:0000259" key="9">
    <source>
        <dbReference type="Pfam" id="PF18967"/>
    </source>
</evidence>
<gene>
    <name evidence="10" type="ORF">ACFODK_11695</name>
</gene>
<evidence type="ECO:0000313" key="11">
    <source>
        <dbReference type="Proteomes" id="UP001595378"/>
    </source>
</evidence>
<accession>A0ABV7EIT6</accession>
<dbReference type="InterPro" id="IPR043760">
    <property type="entry name" value="PycTM_dom"/>
</dbReference>
<evidence type="ECO:0000313" key="10">
    <source>
        <dbReference type="EMBL" id="MFC3101552.1"/>
    </source>
</evidence>
<protein>
    <submittedName>
        <fullName evidence="10">Pycsar system effector family protein</fullName>
    </submittedName>
</protein>
<keyword evidence="11" id="KW-1185">Reference proteome</keyword>
<keyword evidence="7 8" id="KW-0472">Membrane</keyword>
<dbReference type="Pfam" id="PF18967">
    <property type="entry name" value="PycTM"/>
    <property type="match status" value="1"/>
</dbReference>
<dbReference type="EMBL" id="JBHRSU010000033">
    <property type="protein sequence ID" value="MFC3101552.1"/>
    <property type="molecule type" value="Genomic_DNA"/>
</dbReference>
<reference evidence="11" key="1">
    <citation type="journal article" date="2019" name="Int. J. Syst. Evol. Microbiol.">
        <title>The Global Catalogue of Microorganisms (GCM) 10K type strain sequencing project: providing services to taxonomists for standard genome sequencing and annotation.</title>
        <authorList>
            <consortium name="The Broad Institute Genomics Platform"/>
            <consortium name="The Broad Institute Genome Sequencing Center for Infectious Disease"/>
            <person name="Wu L."/>
            <person name="Ma J."/>
        </authorList>
    </citation>
    <scope>NUCLEOTIDE SEQUENCE [LARGE SCALE GENOMIC DNA]</scope>
    <source>
        <strain evidence="11">KCTC 52606</strain>
    </source>
</reference>
<proteinExistence type="predicted"/>
<feature type="transmembrane region" description="Helical" evidence="8">
    <location>
        <begin position="156"/>
        <end position="174"/>
    </location>
</feature>
<evidence type="ECO:0000256" key="3">
    <source>
        <dbReference type="ARBA" id="ARBA00022692"/>
    </source>
</evidence>
<evidence type="ECO:0000256" key="8">
    <source>
        <dbReference type="SAM" id="Phobius"/>
    </source>
</evidence>
<dbReference type="Proteomes" id="UP001595378">
    <property type="component" value="Unassembled WGS sequence"/>
</dbReference>
<keyword evidence="4" id="KW-0547">Nucleotide-binding</keyword>
<feature type="transmembrane region" description="Helical" evidence="8">
    <location>
        <begin position="43"/>
        <end position="62"/>
    </location>
</feature>
<keyword evidence="5 8" id="KW-1133">Transmembrane helix</keyword>